<evidence type="ECO:0000313" key="1">
    <source>
        <dbReference type="EMBL" id="BCX49724.1"/>
    </source>
</evidence>
<dbReference type="Proteomes" id="UP001374893">
    <property type="component" value="Chromosome"/>
</dbReference>
<name>A0ABM7RIE6_9BACT</name>
<evidence type="ECO:0008006" key="3">
    <source>
        <dbReference type="Google" id="ProtNLM"/>
    </source>
</evidence>
<keyword evidence="2" id="KW-1185">Reference proteome</keyword>
<organism evidence="1 2">
    <name type="scientific">Haloferula helveola</name>
    <dbReference type="NCBI Taxonomy" id="490095"/>
    <lineage>
        <taxon>Bacteria</taxon>
        <taxon>Pseudomonadati</taxon>
        <taxon>Verrucomicrobiota</taxon>
        <taxon>Verrucomicrobiia</taxon>
        <taxon>Verrucomicrobiales</taxon>
        <taxon>Verrucomicrobiaceae</taxon>
        <taxon>Haloferula</taxon>
    </lineage>
</organism>
<sequence>MKATTLIVTLIGLASLDCRADGWINFVRQNQIDTGVVWDMPVNPIGNAPSALTLEEGGALFQLWTIRQDTATDYLLDQKVVGTYLPSGAIRIETGDPYPKLHRTRADQPFTVHFDVDGLLSGPGVPDAATRVLVEHHLAPYIGAQTTVDPRVATGGTPASSGFVSTNGTTTLNFAASSLPATDPTKALGEEHFVIHALADGSIPQTQLASNFVQIWPVADGAIQGISNGDVVRMKAPNLSLVLKDLYPSSTTYLQVYEGSPALGTEGTVIEGSALVIDQDTSLDRTLVIRDWGDAVQKDGTYTLELVTITPFGTERLSFVQFTVNRELAVNALMGDIETGSGRIPTGTAR</sequence>
<evidence type="ECO:0000313" key="2">
    <source>
        <dbReference type="Proteomes" id="UP001374893"/>
    </source>
</evidence>
<gene>
    <name evidence="1" type="ORF">HAHE_36320</name>
</gene>
<reference evidence="1 2" key="1">
    <citation type="submission" date="2021-06" db="EMBL/GenBank/DDBJ databases">
        <title>Complete genome of Haloferula helveola possessing various polysaccharide degrading enzymes.</title>
        <authorList>
            <person name="Takami H."/>
            <person name="Huang C."/>
            <person name="Hamasaki K."/>
        </authorList>
    </citation>
    <scope>NUCLEOTIDE SEQUENCE [LARGE SCALE GENOMIC DNA]</scope>
    <source>
        <strain evidence="1 2">CN-1</strain>
    </source>
</reference>
<accession>A0ABM7RIE6</accession>
<protein>
    <recommendedName>
        <fullName evidence="3">CHRD domain-containing protein</fullName>
    </recommendedName>
</protein>
<proteinExistence type="predicted"/>
<dbReference type="RefSeq" id="WP_338686440.1">
    <property type="nucleotide sequence ID" value="NZ_AP024702.1"/>
</dbReference>
<dbReference type="EMBL" id="AP024702">
    <property type="protein sequence ID" value="BCX49724.1"/>
    <property type="molecule type" value="Genomic_DNA"/>
</dbReference>